<feature type="compositionally biased region" description="Basic and acidic residues" evidence="1">
    <location>
        <begin position="32"/>
        <end position="43"/>
    </location>
</feature>
<dbReference type="GO" id="GO:0005524">
    <property type="term" value="F:ATP binding"/>
    <property type="evidence" value="ECO:0007669"/>
    <property type="project" value="InterPro"/>
</dbReference>
<keyword evidence="4" id="KW-1185">Reference proteome</keyword>
<evidence type="ECO:0000259" key="2">
    <source>
        <dbReference type="SMART" id="SM00382"/>
    </source>
</evidence>
<protein>
    <submittedName>
        <fullName evidence="3">ATPase AAA</fullName>
    </submittedName>
</protein>
<dbReference type="SUPFAM" id="SSF52540">
    <property type="entry name" value="P-loop containing nucleoside triphosphate hydrolases"/>
    <property type="match status" value="1"/>
</dbReference>
<dbReference type="EMBL" id="BLPG01000001">
    <property type="protein sequence ID" value="GFJ95086.1"/>
    <property type="molecule type" value="Genomic_DNA"/>
</dbReference>
<accession>A0A6V8LLN4</accession>
<evidence type="ECO:0000256" key="1">
    <source>
        <dbReference type="SAM" id="MobiDB-lite"/>
    </source>
</evidence>
<dbReference type="Proteomes" id="UP000482960">
    <property type="component" value="Unassembled WGS sequence"/>
</dbReference>
<evidence type="ECO:0000313" key="4">
    <source>
        <dbReference type="Proteomes" id="UP000482960"/>
    </source>
</evidence>
<feature type="domain" description="AAA+ ATPase" evidence="2">
    <location>
        <begin position="91"/>
        <end position="279"/>
    </location>
</feature>
<feature type="region of interest" description="Disordered" evidence="1">
    <location>
        <begin position="30"/>
        <end position="79"/>
    </location>
</feature>
<feature type="compositionally biased region" description="Basic and acidic residues" evidence="1">
    <location>
        <begin position="62"/>
        <end position="79"/>
    </location>
</feature>
<evidence type="ECO:0000313" key="3">
    <source>
        <dbReference type="EMBL" id="GFJ95086.1"/>
    </source>
</evidence>
<dbReference type="InterPro" id="IPR011704">
    <property type="entry name" value="ATPase_dyneun-rel_AAA"/>
</dbReference>
<dbReference type="InterPro" id="IPR027417">
    <property type="entry name" value="P-loop_NTPase"/>
</dbReference>
<dbReference type="RefSeq" id="WP_246278447.1">
    <property type="nucleotide sequence ID" value="NZ_BAABJB010000022.1"/>
</dbReference>
<dbReference type="Gene3D" id="3.40.50.300">
    <property type="entry name" value="P-loop containing nucleotide triphosphate hydrolases"/>
    <property type="match status" value="1"/>
</dbReference>
<organism evidence="3 4">
    <name type="scientific">Phytohabitans rumicis</name>
    <dbReference type="NCBI Taxonomy" id="1076125"/>
    <lineage>
        <taxon>Bacteria</taxon>
        <taxon>Bacillati</taxon>
        <taxon>Actinomycetota</taxon>
        <taxon>Actinomycetes</taxon>
        <taxon>Micromonosporales</taxon>
        <taxon>Micromonosporaceae</taxon>
    </lineage>
</organism>
<dbReference type="AlphaFoldDB" id="A0A6V8LLN4"/>
<comment type="caution">
    <text evidence="3">The sequence shown here is derived from an EMBL/GenBank/DDBJ whole genome shotgun (WGS) entry which is preliminary data.</text>
</comment>
<sequence length="351" mass="39206">MTDVDDRITVHDGGRRAPAWWRYRGDGIPADDDARTRLPDPPRWRTFRGHPAQPAPPDDEDVDRKLGQIDSDRLRRPSRREGDMVNAAILLRRPLLVTGLPGTGKSSIAFRIARELRLGRVLQWPITSRTTLRAGLYEYDAIGRAQAAKEAADGPAGPDVSIGDFVRLGPLGTALLGYPRPRVLLIDELDKSDIDLPNDLLHTFENGEFTVPELVRARRREPEVSVYTDDPDRTATVRDGWVRCHAFPIVVITSNGEREFPPAFLRRCLRLELQPPDADDLAVMIRAQLPELGDEQRGLIDDFLARMSSDALARDQLLNAVFLTTSGAYADDGEGWQSLISAVWHSLSAER</sequence>
<dbReference type="Pfam" id="PF07728">
    <property type="entry name" value="AAA_5"/>
    <property type="match status" value="1"/>
</dbReference>
<reference evidence="3 4" key="1">
    <citation type="submission" date="2020-03" db="EMBL/GenBank/DDBJ databases">
        <title>Whole genome shotgun sequence of Phytohabitans rumicis NBRC 108638.</title>
        <authorList>
            <person name="Komaki H."/>
            <person name="Tamura T."/>
        </authorList>
    </citation>
    <scope>NUCLEOTIDE SEQUENCE [LARGE SCALE GENOMIC DNA]</scope>
    <source>
        <strain evidence="3 4">NBRC 108638</strain>
    </source>
</reference>
<gene>
    <name evidence="3" type="ORF">Prum_087280</name>
</gene>
<name>A0A6V8LLN4_9ACTN</name>
<proteinExistence type="predicted"/>
<dbReference type="InterPro" id="IPR003593">
    <property type="entry name" value="AAA+_ATPase"/>
</dbReference>
<dbReference type="SMART" id="SM00382">
    <property type="entry name" value="AAA"/>
    <property type="match status" value="1"/>
</dbReference>
<dbReference type="GO" id="GO:0016887">
    <property type="term" value="F:ATP hydrolysis activity"/>
    <property type="evidence" value="ECO:0007669"/>
    <property type="project" value="InterPro"/>
</dbReference>
<reference evidence="3 4" key="2">
    <citation type="submission" date="2020-03" db="EMBL/GenBank/DDBJ databases">
        <authorList>
            <person name="Ichikawa N."/>
            <person name="Kimura A."/>
            <person name="Kitahashi Y."/>
            <person name="Uohara A."/>
        </authorList>
    </citation>
    <scope>NUCLEOTIDE SEQUENCE [LARGE SCALE GENOMIC DNA]</scope>
    <source>
        <strain evidence="3 4">NBRC 108638</strain>
    </source>
</reference>